<name>A0ABS6S3M7_9BACT</name>
<evidence type="ECO:0000256" key="1">
    <source>
        <dbReference type="SAM" id="SignalP"/>
    </source>
</evidence>
<evidence type="ECO:0008006" key="4">
    <source>
        <dbReference type="Google" id="ProtNLM"/>
    </source>
</evidence>
<evidence type="ECO:0000313" key="2">
    <source>
        <dbReference type="EMBL" id="MBV6342968.1"/>
    </source>
</evidence>
<protein>
    <recommendedName>
        <fullName evidence="4">Secreted protein</fullName>
    </recommendedName>
</protein>
<accession>A0ABS6S3M7</accession>
<proteinExistence type="predicted"/>
<evidence type="ECO:0000313" key="3">
    <source>
        <dbReference type="Proteomes" id="UP001196980"/>
    </source>
</evidence>
<comment type="caution">
    <text evidence="2">The sequence shown here is derived from an EMBL/GenBank/DDBJ whole genome shotgun (WGS) entry which is preliminary data.</text>
</comment>
<dbReference type="RefSeq" id="WP_218253575.1">
    <property type="nucleotide sequence ID" value="NZ_JABXWD010000395.1"/>
</dbReference>
<sequence>MRKYTYVALMGIMTLSLGVASCDYASETKEDLSKITDKKVDKIEKSRVATEKSDIETLKRGITGFNAANGRYPKNLDELQEFTAINFDKGIYSYNPQTGAITMR</sequence>
<feature type="signal peptide" evidence="1">
    <location>
        <begin position="1"/>
        <end position="25"/>
    </location>
</feature>
<keyword evidence="3" id="KW-1185">Reference proteome</keyword>
<reference evidence="2 3" key="1">
    <citation type="journal article" date="2020" name="J Geophys Res Biogeosci">
        <title>Magnetotaxis as an Adaptation to Enable Bacterial Shuttling of Microbial Sulfur and Sulfur Cycling Across Aquatic Oxic#Anoxic Interfaces.</title>
        <authorList>
            <person name="Li J."/>
            <person name="Liu P."/>
            <person name="Wang J."/>
            <person name="Roberts A.P."/>
            <person name="Pan Y."/>
        </authorList>
    </citation>
    <scope>NUCLEOTIDE SEQUENCE [LARGE SCALE GENOMIC DNA]</scope>
    <source>
        <strain evidence="2 3">MYR-1_YQ</strain>
    </source>
</reference>
<feature type="chain" id="PRO_5045914535" description="Secreted protein" evidence="1">
    <location>
        <begin position="26"/>
        <end position="104"/>
    </location>
</feature>
<organism evidence="2 3">
    <name type="scientific">Candidatus Magnetobacterium casense</name>
    <dbReference type="NCBI Taxonomy" id="1455061"/>
    <lineage>
        <taxon>Bacteria</taxon>
        <taxon>Pseudomonadati</taxon>
        <taxon>Nitrospirota</taxon>
        <taxon>Thermodesulfovibrionia</taxon>
        <taxon>Thermodesulfovibrionales</taxon>
        <taxon>Candidatus Magnetobacteriaceae</taxon>
        <taxon>Candidatus Magnetobacterium</taxon>
    </lineage>
</organism>
<dbReference type="EMBL" id="JABXWD010000395">
    <property type="protein sequence ID" value="MBV6342968.1"/>
    <property type="molecule type" value="Genomic_DNA"/>
</dbReference>
<dbReference type="Proteomes" id="UP001196980">
    <property type="component" value="Unassembled WGS sequence"/>
</dbReference>
<gene>
    <name evidence="2" type="ORF">HWQ67_15405</name>
</gene>
<keyword evidence="1" id="KW-0732">Signal</keyword>
<dbReference type="PROSITE" id="PS51257">
    <property type="entry name" value="PROKAR_LIPOPROTEIN"/>
    <property type="match status" value="1"/>
</dbReference>